<dbReference type="AlphaFoldDB" id="A0A5M3XIB8"/>
<dbReference type="Proteomes" id="UP000377595">
    <property type="component" value="Unassembled WGS sequence"/>
</dbReference>
<gene>
    <name evidence="1" type="ORF">Aple_034080</name>
</gene>
<reference evidence="1 2" key="1">
    <citation type="submission" date="2019-10" db="EMBL/GenBank/DDBJ databases">
        <title>Whole genome shotgun sequence of Acrocarpospora pleiomorpha NBRC 16267.</title>
        <authorList>
            <person name="Ichikawa N."/>
            <person name="Kimura A."/>
            <person name="Kitahashi Y."/>
            <person name="Komaki H."/>
            <person name="Oguchi A."/>
        </authorList>
    </citation>
    <scope>NUCLEOTIDE SEQUENCE [LARGE SCALE GENOMIC DNA]</scope>
    <source>
        <strain evidence="1 2">NBRC 16267</strain>
    </source>
</reference>
<comment type="caution">
    <text evidence="1">The sequence shown here is derived from an EMBL/GenBank/DDBJ whole genome shotgun (WGS) entry which is preliminary data.</text>
</comment>
<accession>A0A5M3XIB8</accession>
<proteinExistence type="predicted"/>
<evidence type="ECO:0000313" key="1">
    <source>
        <dbReference type="EMBL" id="GES20512.1"/>
    </source>
</evidence>
<organism evidence="1 2">
    <name type="scientific">Acrocarpospora pleiomorpha</name>
    <dbReference type="NCBI Taxonomy" id="90975"/>
    <lineage>
        <taxon>Bacteria</taxon>
        <taxon>Bacillati</taxon>
        <taxon>Actinomycetota</taxon>
        <taxon>Actinomycetes</taxon>
        <taxon>Streptosporangiales</taxon>
        <taxon>Streptosporangiaceae</taxon>
        <taxon>Acrocarpospora</taxon>
    </lineage>
</organism>
<dbReference type="EMBL" id="BLAF01000017">
    <property type="protein sequence ID" value="GES20512.1"/>
    <property type="molecule type" value="Genomic_DNA"/>
</dbReference>
<protein>
    <submittedName>
        <fullName evidence="1">Uncharacterized protein</fullName>
    </submittedName>
</protein>
<sequence length="173" mass="17584">MPVDREAFVAGRAEVGLQLLDVGAVGHAERQRAPGGAGAVHEPDPAPARLIQRAAAGHDRPESGQPGDRPARPPHLVVAFVGQRAVDLATLRDVGADHLGGAGGDGRELSILISPWASTVGSGKFGAPFARRHWASSRNTARPADGLGELTAPGSAFAAQAARNGMSSSGAAR</sequence>
<name>A0A5M3XIB8_9ACTN</name>
<evidence type="ECO:0000313" key="2">
    <source>
        <dbReference type="Proteomes" id="UP000377595"/>
    </source>
</evidence>
<keyword evidence="2" id="KW-1185">Reference proteome</keyword>